<keyword evidence="3" id="KW-1185">Reference proteome</keyword>
<sequence length="99" mass="10852">MMTFSDTWLDLFGLAGFLNPFALLIGAGMGWYANQASKIFVAGFAGAVLSLFIETAWSFTPIPMLIPHDAGALAMFPFRFVGAIVVASIAYWISNRRKR</sequence>
<keyword evidence="1" id="KW-0812">Transmembrane</keyword>
<evidence type="ECO:0000256" key="1">
    <source>
        <dbReference type="SAM" id="Phobius"/>
    </source>
</evidence>
<organism evidence="2 3">
    <name type="scientific">Roseibium algae</name>
    <dbReference type="NCBI Taxonomy" id="3123038"/>
    <lineage>
        <taxon>Bacteria</taxon>
        <taxon>Pseudomonadati</taxon>
        <taxon>Pseudomonadota</taxon>
        <taxon>Alphaproteobacteria</taxon>
        <taxon>Hyphomicrobiales</taxon>
        <taxon>Stappiaceae</taxon>
        <taxon>Roseibium</taxon>
    </lineage>
</organism>
<gene>
    <name evidence="2" type="ORF">V6575_20385</name>
</gene>
<dbReference type="EMBL" id="JBAKIA010000019">
    <property type="protein sequence ID" value="MEJ8476456.1"/>
    <property type="molecule type" value="Genomic_DNA"/>
</dbReference>
<dbReference type="Proteomes" id="UP001385499">
    <property type="component" value="Unassembled WGS sequence"/>
</dbReference>
<name>A0ABU8TQL0_9HYPH</name>
<feature type="transmembrane region" description="Helical" evidence="1">
    <location>
        <begin position="71"/>
        <end position="93"/>
    </location>
</feature>
<accession>A0ABU8TQL0</accession>
<reference evidence="2 3" key="1">
    <citation type="submission" date="2024-02" db="EMBL/GenBank/DDBJ databases">
        <title>Roseibium algae sp. nov., isolated from marine alga (Grateloupia sp.), showing potential in myo-inositol conversion.</title>
        <authorList>
            <person name="Wang Y."/>
        </authorList>
    </citation>
    <scope>NUCLEOTIDE SEQUENCE [LARGE SCALE GENOMIC DNA]</scope>
    <source>
        <strain evidence="2 3">H3510</strain>
    </source>
</reference>
<proteinExistence type="predicted"/>
<keyword evidence="1" id="KW-0472">Membrane</keyword>
<comment type="caution">
    <text evidence="2">The sequence shown here is derived from an EMBL/GenBank/DDBJ whole genome shotgun (WGS) entry which is preliminary data.</text>
</comment>
<keyword evidence="1" id="KW-1133">Transmembrane helix</keyword>
<evidence type="ECO:0000313" key="2">
    <source>
        <dbReference type="EMBL" id="MEJ8476456.1"/>
    </source>
</evidence>
<evidence type="ECO:0000313" key="3">
    <source>
        <dbReference type="Proteomes" id="UP001385499"/>
    </source>
</evidence>
<feature type="transmembrane region" description="Helical" evidence="1">
    <location>
        <begin position="12"/>
        <end position="32"/>
    </location>
</feature>
<protein>
    <submittedName>
        <fullName evidence="2">Phosphatidylglycerophosphatase</fullName>
    </submittedName>
</protein>
<feature type="transmembrane region" description="Helical" evidence="1">
    <location>
        <begin position="39"/>
        <end position="59"/>
    </location>
</feature>
<dbReference type="RefSeq" id="WP_340277007.1">
    <property type="nucleotide sequence ID" value="NZ_JBAKIA010000019.1"/>
</dbReference>